<protein>
    <submittedName>
        <fullName evidence="1">Uncharacterized protein</fullName>
    </submittedName>
</protein>
<dbReference type="EMBL" id="CP117989">
    <property type="protein sequence ID" value="WDG11044.1"/>
    <property type="molecule type" value="Genomic_DNA"/>
</dbReference>
<dbReference type="Proteomes" id="UP001219537">
    <property type="component" value="Chromosome 2"/>
</dbReference>
<gene>
    <name evidence="1" type="ORF">PUN50_17405</name>
</gene>
<organism evidence="1 2">
    <name type="scientific">Vibrio campbellii</name>
    <dbReference type="NCBI Taxonomy" id="680"/>
    <lineage>
        <taxon>Bacteria</taxon>
        <taxon>Pseudomonadati</taxon>
        <taxon>Pseudomonadota</taxon>
        <taxon>Gammaproteobacteria</taxon>
        <taxon>Vibrionales</taxon>
        <taxon>Vibrionaceae</taxon>
        <taxon>Vibrio</taxon>
    </lineage>
</organism>
<dbReference type="RefSeq" id="WP_274291735.1">
    <property type="nucleotide sequence ID" value="NZ_CP117989.1"/>
</dbReference>
<proteinExistence type="predicted"/>
<name>A0AAQ2Y4L6_9VIBR</name>
<dbReference type="AlphaFoldDB" id="A0AAQ2Y4L6"/>
<reference evidence="1" key="1">
    <citation type="submission" date="2023-02" db="EMBL/GenBank/DDBJ databases">
        <title>Isolation, identification, and genome analysis of Vibrio campbellii in the Penaeus vannamei larvae stage.</title>
        <authorList>
            <person name="Huang T."/>
            <person name="Zhang B."/>
        </authorList>
    </citation>
    <scope>NUCLEOTIDE SEQUENCE</scope>
    <source>
        <strain evidence="1">20220413_1</strain>
    </source>
</reference>
<evidence type="ECO:0000313" key="1">
    <source>
        <dbReference type="EMBL" id="WDG11044.1"/>
    </source>
</evidence>
<evidence type="ECO:0000313" key="2">
    <source>
        <dbReference type="Proteomes" id="UP001219537"/>
    </source>
</evidence>
<accession>A0AAQ2Y4L6</accession>
<sequence>MRKTLLGAVVLFTLNGCGGEGMTTDSVSEFKDPRATYDVEGVALLHHSITDAISDDLIGFEAENLSRKVTYTLDQLSRGLLWEFNVSTLDELQALVPNVADSKTSSFWGYHLMRLTPDMVMVSTPDEIAHFYEEQEIIETRFGISTYQFSEKPTYIKMVVHPEGFAIEAFNEGYQAEYDVDKGTYTVRWQYADSGDKSRYEKLTLELNGDQVRYEKGSTTLKDLEVKDSVEQSHRFEYNRKQNTLSIQ</sequence>